<evidence type="ECO:0000256" key="4">
    <source>
        <dbReference type="RuleBase" id="RU363019"/>
    </source>
</evidence>
<protein>
    <recommendedName>
        <fullName evidence="4">Peptidyl-prolyl cis-trans isomerase</fullName>
        <shortName evidence="4">PPIase</shortName>
        <ecNumber evidence="4">5.2.1.8</ecNumber>
    </recommendedName>
</protein>
<dbReference type="Gene3D" id="2.40.100.10">
    <property type="entry name" value="Cyclophilin-like"/>
    <property type="match status" value="1"/>
</dbReference>
<accession>A0A6J4UXX1</accession>
<dbReference type="SUPFAM" id="SSF50891">
    <property type="entry name" value="Cyclophilin-like"/>
    <property type="match status" value="1"/>
</dbReference>
<keyword evidence="5" id="KW-0472">Membrane</keyword>
<name>A0A6J4UXX1_9BACT</name>
<evidence type="ECO:0000256" key="5">
    <source>
        <dbReference type="SAM" id="Phobius"/>
    </source>
</evidence>
<organism evidence="7">
    <name type="scientific">uncultured Thermomicrobiales bacterium</name>
    <dbReference type="NCBI Taxonomy" id="1645740"/>
    <lineage>
        <taxon>Bacteria</taxon>
        <taxon>Pseudomonadati</taxon>
        <taxon>Thermomicrobiota</taxon>
        <taxon>Thermomicrobia</taxon>
        <taxon>Thermomicrobiales</taxon>
        <taxon>environmental samples</taxon>
    </lineage>
</organism>
<dbReference type="InterPro" id="IPR020892">
    <property type="entry name" value="Cyclophilin-type_PPIase_CS"/>
</dbReference>
<proteinExistence type="inferred from homology"/>
<dbReference type="Pfam" id="PF00160">
    <property type="entry name" value="Pro_isomerase"/>
    <property type="match status" value="1"/>
</dbReference>
<evidence type="ECO:0000256" key="1">
    <source>
        <dbReference type="ARBA" id="ARBA00007365"/>
    </source>
</evidence>
<evidence type="ECO:0000256" key="2">
    <source>
        <dbReference type="ARBA" id="ARBA00023110"/>
    </source>
</evidence>
<dbReference type="PROSITE" id="PS00170">
    <property type="entry name" value="CSA_PPIASE_1"/>
    <property type="match status" value="1"/>
</dbReference>
<keyword evidence="2 4" id="KW-0697">Rotamase</keyword>
<dbReference type="InterPro" id="IPR029000">
    <property type="entry name" value="Cyclophilin-like_dom_sf"/>
</dbReference>
<dbReference type="GO" id="GO:0003755">
    <property type="term" value="F:peptidyl-prolyl cis-trans isomerase activity"/>
    <property type="evidence" value="ECO:0007669"/>
    <property type="project" value="UniProtKB-UniRule"/>
</dbReference>
<feature type="transmembrane region" description="Helical" evidence="5">
    <location>
        <begin position="26"/>
        <end position="46"/>
    </location>
</feature>
<dbReference type="CDD" id="cd00317">
    <property type="entry name" value="cyclophilin"/>
    <property type="match status" value="1"/>
</dbReference>
<feature type="domain" description="PPIase cyclophilin-type" evidence="6">
    <location>
        <begin position="113"/>
        <end position="259"/>
    </location>
</feature>
<gene>
    <name evidence="7" type="ORF">AVDCRST_MAG59-2346</name>
</gene>
<dbReference type="AlphaFoldDB" id="A0A6J4UXX1"/>
<dbReference type="PROSITE" id="PS50072">
    <property type="entry name" value="CSA_PPIASE_2"/>
    <property type="match status" value="1"/>
</dbReference>
<dbReference type="InterPro" id="IPR044666">
    <property type="entry name" value="Cyclophilin_A-like"/>
</dbReference>
<evidence type="ECO:0000256" key="3">
    <source>
        <dbReference type="ARBA" id="ARBA00023235"/>
    </source>
</evidence>
<evidence type="ECO:0000259" key="6">
    <source>
        <dbReference type="PROSITE" id="PS50072"/>
    </source>
</evidence>
<keyword evidence="3 4" id="KW-0413">Isomerase</keyword>
<comment type="catalytic activity">
    <reaction evidence="4">
        <text>[protein]-peptidylproline (omega=180) = [protein]-peptidylproline (omega=0)</text>
        <dbReference type="Rhea" id="RHEA:16237"/>
        <dbReference type="Rhea" id="RHEA-COMP:10747"/>
        <dbReference type="Rhea" id="RHEA-COMP:10748"/>
        <dbReference type="ChEBI" id="CHEBI:83833"/>
        <dbReference type="ChEBI" id="CHEBI:83834"/>
        <dbReference type="EC" id="5.2.1.8"/>
    </reaction>
</comment>
<comment type="similarity">
    <text evidence="1 4">Belongs to the cyclophilin-type PPIase family.</text>
</comment>
<dbReference type="PANTHER" id="PTHR45625:SF4">
    <property type="entry name" value="PEPTIDYLPROLYL ISOMERASE DOMAIN AND WD REPEAT-CONTAINING PROTEIN 1"/>
    <property type="match status" value="1"/>
</dbReference>
<dbReference type="PRINTS" id="PR00153">
    <property type="entry name" value="CSAPPISMRASE"/>
</dbReference>
<dbReference type="PANTHER" id="PTHR45625">
    <property type="entry name" value="PEPTIDYL-PROLYL CIS-TRANS ISOMERASE-RELATED"/>
    <property type="match status" value="1"/>
</dbReference>
<dbReference type="GO" id="GO:0006457">
    <property type="term" value="P:protein folding"/>
    <property type="evidence" value="ECO:0007669"/>
    <property type="project" value="InterPro"/>
</dbReference>
<reference evidence="7" key="1">
    <citation type="submission" date="2020-02" db="EMBL/GenBank/DDBJ databases">
        <authorList>
            <person name="Meier V. D."/>
        </authorList>
    </citation>
    <scope>NUCLEOTIDE SEQUENCE</scope>
    <source>
        <strain evidence="7">AVDCRST_MAG59</strain>
    </source>
</reference>
<keyword evidence="5" id="KW-0812">Transmembrane</keyword>
<dbReference type="EC" id="5.2.1.8" evidence="4"/>
<keyword evidence="5" id="KW-1133">Transmembrane helix</keyword>
<comment type="function">
    <text evidence="4">PPIases accelerate the folding of proteins. It catalyzes the cis-trans isomerization of proline imidic peptide bonds in oligopeptides.</text>
</comment>
<sequence>MSTLDRTNEPGSGAGGIAKFRRSWPLLLASGAVAMALAGCGALASAPSIQESPAPATPELGAVGFEESTCWEDGAAGVGEATDANGEAIEVTQYASAPEMQIDPSKRYTATLETNKGAIEIEFLPGEAPQTVNNFVCLARDGFYDGTPFHRVVKGFMIQGGDPTGTGTGGPGYRFADEPVQRPYAKGVVAMANAGPNTNGSQFFMMLEDYPLPPNYTIFGRVIGGQEVVDAMGATPTRRGSGGENSTPTEPLRIETVTVAEG</sequence>
<dbReference type="EMBL" id="CADCWF010000151">
    <property type="protein sequence ID" value="CAA9559227.1"/>
    <property type="molecule type" value="Genomic_DNA"/>
</dbReference>
<evidence type="ECO:0000313" key="7">
    <source>
        <dbReference type="EMBL" id="CAA9559227.1"/>
    </source>
</evidence>
<dbReference type="InterPro" id="IPR002130">
    <property type="entry name" value="Cyclophilin-type_PPIase_dom"/>
</dbReference>